<dbReference type="Gene3D" id="3.20.20.140">
    <property type="entry name" value="Metal-dependent hydrolases"/>
    <property type="match status" value="1"/>
</dbReference>
<gene>
    <name evidence="2" type="ORF">OW255_15560</name>
</gene>
<dbReference type="Gene3D" id="3.10.310.70">
    <property type="match status" value="1"/>
</dbReference>
<dbReference type="SUPFAM" id="SSF51556">
    <property type="entry name" value="Metallo-dependent hydrolases"/>
    <property type="match status" value="1"/>
</dbReference>
<dbReference type="Proteomes" id="UP001163115">
    <property type="component" value="Chromosome"/>
</dbReference>
<sequence length="544" mass="60343">MMDIYYNGVIFVKKGMDAEAMGVEGGRVAFVGDLSKAKRWAQETETVWHDMKGAFLVPGFIDSHLHLLLYGYVLSCPDLSRHTSSVEEIVEVLYGVQQEIEKSSGEWIVLRGWNQEQFIGDKRLPTRQDLDLVSKDRPILIYRSCGHIACANTAALLAAGIRKGTKNPERGSIDRDEAGEPTGILREYAINLVSTKVPPPDKEVVKAYMLRAMKRLNSYGITSVQSDDFGAFPGLSYKTVIEAYEELEKEGRLTVKVYEQCLLLDQKELDDFLGSGYRTGKGSEFFTIGPLKIIEDGSLGARTASLETPYADDIEHPDNCGISIYSQEELDQRISYGASHGMQVAVHTIGDKAMKMTTKSIIKALKGKKDNPMRHGIVHCQITTPELIKTLKEWNLHAYVQTIFMDHDNHIVESRVGRERAASTYAFKTLLDMGVTVSNGSDAPVEHGDVLAGIQCAVTRTTLDGRKTFLPEQSLTVEEALHTFTAMGAKASFEEEEKGTLLPGMAADFTVLSEDIRKCHSERISNVSVCQTFLNGICVYNTMD</sequence>
<evidence type="ECO:0000313" key="3">
    <source>
        <dbReference type="Proteomes" id="UP001163115"/>
    </source>
</evidence>
<dbReference type="RefSeq" id="WP_268114593.1">
    <property type="nucleotide sequence ID" value="NZ_CP113524.1"/>
</dbReference>
<name>A0ABY7A8H0_9FIRM</name>
<reference evidence="2" key="1">
    <citation type="submission" date="2022-11" db="EMBL/GenBank/DDBJ databases">
        <title>Lacrimispora xylanolytica sy1, complete genome.</title>
        <authorList>
            <person name="Choi S."/>
        </authorList>
    </citation>
    <scope>NUCLEOTIDE SEQUENCE</scope>
    <source>
        <strain evidence="2">Sy1</strain>
    </source>
</reference>
<dbReference type="PANTHER" id="PTHR22642:SF2">
    <property type="entry name" value="PROTEIN LONG AFTER FAR-RED 3"/>
    <property type="match status" value="1"/>
</dbReference>
<feature type="domain" description="Amidohydrolase 3" evidence="1">
    <location>
        <begin position="50"/>
        <end position="540"/>
    </location>
</feature>
<dbReference type="CDD" id="cd01300">
    <property type="entry name" value="YtcJ_like"/>
    <property type="match status" value="1"/>
</dbReference>
<dbReference type="InterPro" id="IPR033932">
    <property type="entry name" value="YtcJ-like"/>
</dbReference>
<organism evidence="2 3">
    <name type="scientific">Lacrimispora xylanolytica</name>
    <dbReference type="NCBI Taxonomy" id="29375"/>
    <lineage>
        <taxon>Bacteria</taxon>
        <taxon>Bacillati</taxon>
        <taxon>Bacillota</taxon>
        <taxon>Clostridia</taxon>
        <taxon>Lachnospirales</taxon>
        <taxon>Lachnospiraceae</taxon>
        <taxon>Lacrimispora</taxon>
    </lineage>
</organism>
<dbReference type="Gene3D" id="2.30.40.10">
    <property type="entry name" value="Urease, subunit C, domain 1"/>
    <property type="match status" value="1"/>
</dbReference>
<accession>A0ABY7A8H0</accession>
<dbReference type="EMBL" id="CP113524">
    <property type="protein sequence ID" value="WAJ22970.1"/>
    <property type="molecule type" value="Genomic_DNA"/>
</dbReference>
<dbReference type="Pfam" id="PF07969">
    <property type="entry name" value="Amidohydro_3"/>
    <property type="match status" value="1"/>
</dbReference>
<evidence type="ECO:0000259" key="1">
    <source>
        <dbReference type="Pfam" id="PF07969"/>
    </source>
</evidence>
<dbReference type="InterPro" id="IPR011059">
    <property type="entry name" value="Metal-dep_hydrolase_composite"/>
</dbReference>
<protein>
    <submittedName>
        <fullName evidence="2">Amidohydrolase</fullName>
    </submittedName>
</protein>
<dbReference type="SUPFAM" id="SSF51338">
    <property type="entry name" value="Composite domain of metallo-dependent hydrolases"/>
    <property type="match status" value="1"/>
</dbReference>
<dbReference type="PANTHER" id="PTHR22642">
    <property type="entry name" value="IMIDAZOLONEPROPIONASE"/>
    <property type="match status" value="1"/>
</dbReference>
<dbReference type="InterPro" id="IPR032466">
    <property type="entry name" value="Metal_Hydrolase"/>
</dbReference>
<dbReference type="InterPro" id="IPR013108">
    <property type="entry name" value="Amidohydro_3"/>
</dbReference>
<evidence type="ECO:0000313" key="2">
    <source>
        <dbReference type="EMBL" id="WAJ22970.1"/>
    </source>
</evidence>
<keyword evidence="3" id="KW-1185">Reference proteome</keyword>
<proteinExistence type="predicted"/>